<accession>A0A5P8E8Q5</accession>
<dbReference type="EMBL" id="CP033459">
    <property type="protein sequence ID" value="QFQ13336.1"/>
    <property type="molecule type" value="Genomic_DNA"/>
</dbReference>
<sequence>MQRRTLHKGVIEHLFKLYKTLFIKKTAKPNKKMKKLLILMLGVTLLAGCEPKKKGNSDKLASEVRYDSLLQAFEQSKNESGDLIETMNQIEAGFEELTEVEGTVNQIKEGGVTSANRERIIQMMAQLQQTMKLNKERIAELEEQLRVAQQADPKLREATEKKIQNYETLLAQKESSIAALMAELKRKDATIAQKEAEITDLSVKNTDLTTRNADLHAKNEELGAKNTELGQKNDELASQNRAKDATIAANKEDIASKAKTIANQDQAMHTAYYVFGTKRELKAQHILEDGQVMRSKNMNQDYFTKIDLRVTKTIKLYSKKAQIYTNHPAGSYTLDKDEQGQYTLRITDPQRFWSASRYLVVMVK</sequence>
<evidence type="ECO:0000313" key="3">
    <source>
        <dbReference type="Proteomes" id="UP000249375"/>
    </source>
</evidence>
<dbReference type="Proteomes" id="UP000249375">
    <property type="component" value="Chromosome"/>
</dbReference>
<gene>
    <name evidence="2" type="ORF">C7Y71_010130</name>
</gene>
<proteinExistence type="predicted"/>
<keyword evidence="1" id="KW-0175">Coiled coil</keyword>
<dbReference type="KEGG" id="alq:C7Y71_010130"/>
<keyword evidence="3" id="KW-1185">Reference proteome</keyword>
<evidence type="ECO:0000313" key="2">
    <source>
        <dbReference type="EMBL" id="QFQ13336.1"/>
    </source>
</evidence>
<feature type="coiled-coil region" evidence="1">
    <location>
        <begin position="124"/>
        <end position="239"/>
    </location>
</feature>
<name>A0A5P8E8Q5_9BACT</name>
<reference evidence="2 3" key="1">
    <citation type="submission" date="2018-11" db="EMBL/GenBank/DDBJ databases">
        <authorList>
            <person name="Na S.W."/>
            <person name="Baik M."/>
        </authorList>
    </citation>
    <scope>NUCLEOTIDE SEQUENCE [LARGE SCALE GENOMIC DNA]</scope>
    <source>
        <strain evidence="2 3">E39</strain>
    </source>
</reference>
<dbReference type="AlphaFoldDB" id="A0A5P8E8Q5"/>
<organism evidence="2 3">
    <name type="scientific">Pseudoprevotella muciniphila</name>
    <dbReference type="NCBI Taxonomy" id="2133944"/>
    <lineage>
        <taxon>Bacteria</taxon>
        <taxon>Pseudomonadati</taxon>
        <taxon>Bacteroidota</taxon>
        <taxon>Bacteroidia</taxon>
        <taxon>Bacteroidales</taxon>
        <taxon>Prevotellaceae</taxon>
        <taxon>Pseudoprevotella</taxon>
    </lineage>
</organism>
<evidence type="ECO:0000256" key="1">
    <source>
        <dbReference type="SAM" id="Coils"/>
    </source>
</evidence>
<protein>
    <recommendedName>
        <fullName evidence="4">Chromosome segregation protein SMC</fullName>
    </recommendedName>
</protein>
<evidence type="ECO:0008006" key="4">
    <source>
        <dbReference type="Google" id="ProtNLM"/>
    </source>
</evidence>